<evidence type="ECO:0000259" key="5">
    <source>
        <dbReference type="PROSITE" id="PS50865"/>
    </source>
</evidence>
<feature type="domain" description="MYND-type" evidence="5">
    <location>
        <begin position="393"/>
        <end position="429"/>
    </location>
</feature>
<dbReference type="PROSITE" id="PS50865">
    <property type="entry name" value="ZF_MYND_2"/>
    <property type="match status" value="1"/>
</dbReference>
<reference evidence="6" key="1">
    <citation type="journal article" date="2024" name="Gigascience">
        <title>Chromosome-level genome of the poultry shaft louse Menopon gallinae provides insight into the host-switching and adaptive evolution of parasitic lice.</title>
        <authorList>
            <person name="Xu Y."/>
            <person name="Ma L."/>
            <person name="Liu S."/>
            <person name="Liang Y."/>
            <person name="Liu Q."/>
            <person name="He Z."/>
            <person name="Tian L."/>
            <person name="Duan Y."/>
            <person name="Cai W."/>
            <person name="Li H."/>
            <person name="Song F."/>
        </authorList>
    </citation>
    <scope>NUCLEOTIDE SEQUENCE</scope>
    <source>
        <strain evidence="6">Cailab_2023a</strain>
    </source>
</reference>
<evidence type="ECO:0000256" key="4">
    <source>
        <dbReference type="PROSITE-ProRule" id="PRU00134"/>
    </source>
</evidence>
<evidence type="ECO:0000256" key="1">
    <source>
        <dbReference type="ARBA" id="ARBA00022723"/>
    </source>
</evidence>
<sequence length="433" mass="49770">MSALTGDILPPGEIELYVQHVAPTKLEELGSALWFESHHRLQKLYQQSIIEANEMREETVKDVIISLGKVPVLIHEAVCIQVWREKIFRQIIKTDQQPESTFIAYIILYHEMTAVGLLQNILYHKDSIGSLEDSVLDLIDYCSAEIIRLLAEDYTKPDKSSTEVSNLEEIQIQCKTIGFNIGLSAISILRYITEYKDDLTLSAVSRLYTTHDVPMLMTNLIQMAPWKRINHRTNIVQIYVDGTWKNIDKIQGIPKTEAQCWIALRYLLLDPKVGQQYEMTEFRKQSFVKVLKHLHETVIDQISPLIDLKQYLLQLSVTNVGNQCTKPLIMETIPEIKSKILSEGFKKWNKIAEKHINVIFNCSKGNMLEIAKRLGETYEIDHLERMAPEGPVCSNCGDAAAKRCSQCKAEWYCGRECQVKRWSMHKTVCNVQK</sequence>
<dbReference type="EMBL" id="JARGDH010000002">
    <property type="protein sequence ID" value="KAL0276643.1"/>
    <property type="molecule type" value="Genomic_DNA"/>
</dbReference>
<dbReference type="GO" id="GO:0034451">
    <property type="term" value="C:centriolar satellite"/>
    <property type="evidence" value="ECO:0007669"/>
    <property type="project" value="TreeGrafter"/>
</dbReference>
<dbReference type="Pfam" id="PF01753">
    <property type="entry name" value="zf-MYND"/>
    <property type="match status" value="1"/>
</dbReference>
<accession>A0AAW2I462</accession>
<dbReference type="GO" id="GO:0036158">
    <property type="term" value="P:outer dynein arm assembly"/>
    <property type="evidence" value="ECO:0007669"/>
    <property type="project" value="TreeGrafter"/>
</dbReference>
<dbReference type="AlphaFoldDB" id="A0AAW2I462"/>
<dbReference type="GO" id="GO:0008270">
    <property type="term" value="F:zinc ion binding"/>
    <property type="evidence" value="ECO:0007669"/>
    <property type="project" value="UniProtKB-KW"/>
</dbReference>
<dbReference type="InterPro" id="IPR002893">
    <property type="entry name" value="Znf_MYND"/>
</dbReference>
<keyword evidence="1" id="KW-0479">Metal-binding</keyword>
<dbReference type="GO" id="GO:0044458">
    <property type="term" value="P:motile cilium assembly"/>
    <property type="evidence" value="ECO:0007669"/>
    <property type="project" value="TreeGrafter"/>
</dbReference>
<dbReference type="PROSITE" id="PS01360">
    <property type="entry name" value="ZF_MYND_1"/>
    <property type="match status" value="1"/>
</dbReference>
<dbReference type="InterPro" id="IPR052298">
    <property type="entry name" value="ZMYND10"/>
</dbReference>
<comment type="caution">
    <text evidence="6">The sequence shown here is derived from an EMBL/GenBank/DDBJ whole genome shotgun (WGS) entry which is preliminary data.</text>
</comment>
<gene>
    <name evidence="6" type="ORF">PYX00_004172</name>
</gene>
<dbReference type="GO" id="GO:0036159">
    <property type="term" value="P:inner dynein arm assembly"/>
    <property type="evidence" value="ECO:0007669"/>
    <property type="project" value="TreeGrafter"/>
</dbReference>
<name>A0AAW2I462_9NEOP</name>
<proteinExistence type="predicted"/>
<protein>
    <recommendedName>
        <fullName evidence="5">MYND-type domain-containing protein</fullName>
    </recommendedName>
</protein>
<dbReference type="Gene3D" id="6.10.140.2220">
    <property type="match status" value="1"/>
</dbReference>
<evidence type="ECO:0000256" key="3">
    <source>
        <dbReference type="ARBA" id="ARBA00022833"/>
    </source>
</evidence>
<keyword evidence="2 4" id="KW-0863">Zinc-finger</keyword>
<keyword evidence="3" id="KW-0862">Zinc</keyword>
<dbReference type="SUPFAM" id="SSF144232">
    <property type="entry name" value="HIT/MYND zinc finger-like"/>
    <property type="match status" value="1"/>
</dbReference>
<dbReference type="PANTHER" id="PTHR13244:SF7">
    <property type="entry name" value="ZINC FINGER MYND DOMAIN-CONTAINING PROTEIN 10"/>
    <property type="match status" value="1"/>
</dbReference>
<evidence type="ECO:0000256" key="2">
    <source>
        <dbReference type="ARBA" id="ARBA00022771"/>
    </source>
</evidence>
<evidence type="ECO:0000313" key="6">
    <source>
        <dbReference type="EMBL" id="KAL0276643.1"/>
    </source>
</evidence>
<dbReference type="PANTHER" id="PTHR13244">
    <property type="entry name" value="ZINC FINGER MYND DOMAIN CONTAINING PROTEIN 10"/>
    <property type="match status" value="1"/>
</dbReference>
<organism evidence="6">
    <name type="scientific">Menopon gallinae</name>
    <name type="common">poultry shaft louse</name>
    <dbReference type="NCBI Taxonomy" id="328185"/>
    <lineage>
        <taxon>Eukaryota</taxon>
        <taxon>Metazoa</taxon>
        <taxon>Ecdysozoa</taxon>
        <taxon>Arthropoda</taxon>
        <taxon>Hexapoda</taxon>
        <taxon>Insecta</taxon>
        <taxon>Pterygota</taxon>
        <taxon>Neoptera</taxon>
        <taxon>Paraneoptera</taxon>
        <taxon>Psocodea</taxon>
        <taxon>Troctomorpha</taxon>
        <taxon>Phthiraptera</taxon>
        <taxon>Amblycera</taxon>
        <taxon>Menoponidae</taxon>
        <taxon>Menopon</taxon>
    </lineage>
</organism>
<dbReference type="GO" id="GO:0005737">
    <property type="term" value="C:cytoplasm"/>
    <property type="evidence" value="ECO:0007669"/>
    <property type="project" value="TreeGrafter"/>
</dbReference>